<keyword evidence="7" id="KW-1185">Reference proteome</keyword>
<dbReference type="InterPro" id="IPR007829">
    <property type="entry name" value="TM2"/>
</dbReference>
<sequence length="53" mass="6346">MNHPKQKNRLITLVLAMVLGIFGVDRCYLGKWERLREKCTERILLQQQKYEAL</sequence>
<gene>
    <name evidence="6" type="ORF">HLV39_06520</name>
</gene>
<keyword evidence="3" id="KW-1133">Transmembrane helix</keyword>
<evidence type="ECO:0000256" key="3">
    <source>
        <dbReference type="ARBA" id="ARBA00022989"/>
    </source>
</evidence>
<organism evidence="6 7">
    <name type="scientific">Marinobacter adhaerens</name>
    <dbReference type="NCBI Taxonomy" id="1033846"/>
    <lineage>
        <taxon>Bacteria</taxon>
        <taxon>Pseudomonadati</taxon>
        <taxon>Pseudomonadota</taxon>
        <taxon>Gammaproteobacteria</taxon>
        <taxon>Pseudomonadales</taxon>
        <taxon>Marinobacteraceae</taxon>
        <taxon>Marinobacter</taxon>
    </lineage>
</organism>
<comment type="subcellular location">
    <subcellularLocation>
        <location evidence="1">Membrane</location>
        <topology evidence="1">Multi-pass membrane protein</topology>
    </subcellularLocation>
</comment>
<dbReference type="AlphaFoldDB" id="A0A851HV40"/>
<comment type="caution">
    <text evidence="6">The sequence shown here is derived from an EMBL/GenBank/DDBJ whole genome shotgun (WGS) entry which is preliminary data.</text>
</comment>
<reference evidence="6 7" key="1">
    <citation type="submission" date="2020-03" db="EMBL/GenBank/DDBJ databases">
        <title>Metagenomic, metatranscriptomic, and metabolomic analyses revealed the key microbes and metabolic features during the fermentation of ganjang, Korean traditional soy sauce.</title>
        <authorList>
            <person name="Chun B.H."/>
            <person name="Jeon C.O."/>
        </authorList>
    </citation>
    <scope>NUCLEOTIDE SEQUENCE [LARGE SCALE GENOMIC DNA]</scope>
    <source>
        <strain evidence="6 7">KG14</strain>
    </source>
</reference>
<feature type="domain" description="TM2" evidence="5">
    <location>
        <begin position="6"/>
        <end position="32"/>
    </location>
</feature>
<evidence type="ECO:0000313" key="7">
    <source>
        <dbReference type="Proteomes" id="UP000536442"/>
    </source>
</evidence>
<dbReference type="Pfam" id="PF05154">
    <property type="entry name" value="TM2"/>
    <property type="match status" value="1"/>
</dbReference>
<name>A0A851HV40_9GAMM</name>
<accession>A0A851HV40</accession>
<keyword evidence="2" id="KW-0812">Transmembrane</keyword>
<evidence type="ECO:0000256" key="4">
    <source>
        <dbReference type="ARBA" id="ARBA00023136"/>
    </source>
</evidence>
<protein>
    <submittedName>
        <fullName evidence="6">TM2 domain-containing protein</fullName>
    </submittedName>
</protein>
<keyword evidence="4" id="KW-0472">Membrane</keyword>
<evidence type="ECO:0000256" key="2">
    <source>
        <dbReference type="ARBA" id="ARBA00022692"/>
    </source>
</evidence>
<dbReference type="GO" id="GO:0016020">
    <property type="term" value="C:membrane"/>
    <property type="evidence" value="ECO:0007669"/>
    <property type="project" value="UniProtKB-SubCell"/>
</dbReference>
<dbReference type="EMBL" id="JABEVQ010000003">
    <property type="protein sequence ID" value="NWN91142.1"/>
    <property type="molecule type" value="Genomic_DNA"/>
</dbReference>
<evidence type="ECO:0000256" key="1">
    <source>
        <dbReference type="ARBA" id="ARBA00004141"/>
    </source>
</evidence>
<evidence type="ECO:0000259" key="5">
    <source>
        <dbReference type="Pfam" id="PF05154"/>
    </source>
</evidence>
<proteinExistence type="predicted"/>
<evidence type="ECO:0000313" key="6">
    <source>
        <dbReference type="EMBL" id="NWN91142.1"/>
    </source>
</evidence>
<dbReference type="Proteomes" id="UP000536442">
    <property type="component" value="Unassembled WGS sequence"/>
</dbReference>